<dbReference type="AlphaFoldDB" id="A0A067SCZ0"/>
<protein>
    <recommendedName>
        <fullName evidence="3">F-box domain-containing protein</fullName>
    </recommendedName>
</protein>
<accession>A0A067SCZ0</accession>
<evidence type="ECO:0000313" key="1">
    <source>
        <dbReference type="EMBL" id="KDR68761.1"/>
    </source>
</evidence>
<sequence>MQQLAKAPAINTQGLPALPDDLHLEIISHFSFQPVPSKEKHWSETFDGLRDRHLTLLSLSQTCRSLRPCYLRYLWQRIEVFDGMETDKGPLQFVDRTRRRRRGEITAMNKLYVEELSRQLEIVTIRDSSLALHVNILNLTVVEDSAGRVLPELARCITLLPNLHTVQFDFRIDIIIFNKARNAFMAYRYPQIRTACLAASAYFFIACCPNLRRVMSLNNLPRVGLLENVIQHCPQVEVVAPLFALAPMRRMISQLKNLRDVSLDYLEALSQLPHLHTIRIRHRIRHQRRSMNVWSGVEGFYPVTKLGKSIESSWFIKTGRPKLY</sequence>
<dbReference type="HOGENOM" id="CLU_063711_0_0_1"/>
<organism evidence="1 2">
    <name type="scientific">Galerina marginata (strain CBS 339.88)</name>
    <dbReference type="NCBI Taxonomy" id="685588"/>
    <lineage>
        <taxon>Eukaryota</taxon>
        <taxon>Fungi</taxon>
        <taxon>Dikarya</taxon>
        <taxon>Basidiomycota</taxon>
        <taxon>Agaricomycotina</taxon>
        <taxon>Agaricomycetes</taxon>
        <taxon>Agaricomycetidae</taxon>
        <taxon>Agaricales</taxon>
        <taxon>Agaricineae</taxon>
        <taxon>Strophariaceae</taxon>
        <taxon>Galerina</taxon>
    </lineage>
</organism>
<dbReference type="EMBL" id="KL142406">
    <property type="protein sequence ID" value="KDR68761.1"/>
    <property type="molecule type" value="Genomic_DNA"/>
</dbReference>
<name>A0A067SCZ0_GALM3</name>
<reference evidence="2" key="1">
    <citation type="journal article" date="2014" name="Proc. Natl. Acad. Sci. U.S.A.">
        <title>Extensive sampling of basidiomycete genomes demonstrates inadequacy of the white-rot/brown-rot paradigm for wood decay fungi.</title>
        <authorList>
            <person name="Riley R."/>
            <person name="Salamov A.A."/>
            <person name="Brown D.W."/>
            <person name="Nagy L.G."/>
            <person name="Floudas D."/>
            <person name="Held B.W."/>
            <person name="Levasseur A."/>
            <person name="Lombard V."/>
            <person name="Morin E."/>
            <person name="Otillar R."/>
            <person name="Lindquist E.A."/>
            <person name="Sun H."/>
            <person name="LaButti K.M."/>
            <person name="Schmutz J."/>
            <person name="Jabbour D."/>
            <person name="Luo H."/>
            <person name="Baker S.E."/>
            <person name="Pisabarro A.G."/>
            <person name="Walton J.D."/>
            <person name="Blanchette R.A."/>
            <person name="Henrissat B."/>
            <person name="Martin F."/>
            <person name="Cullen D."/>
            <person name="Hibbett D.S."/>
            <person name="Grigoriev I.V."/>
        </authorList>
    </citation>
    <scope>NUCLEOTIDE SEQUENCE [LARGE SCALE GENOMIC DNA]</scope>
    <source>
        <strain evidence="2">CBS 339.88</strain>
    </source>
</reference>
<gene>
    <name evidence="1" type="ORF">GALMADRAFT_231112</name>
</gene>
<evidence type="ECO:0000313" key="2">
    <source>
        <dbReference type="Proteomes" id="UP000027222"/>
    </source>
</evidence>
<evidence type="ECO:0008006" key="3">
    <source>
        <dbReference type="Google" id="ProtNLM"/>
    </source>
</evidence>
<dbReference type="Proteomes" id="UP000027222">
    <property type="component" value="Unassembled WGS sequence"/>
</dbReference>
<dbReference type="OrthoDB" id="2891411at2759"/>
<keyword evidence="2" id="KW-1185">Reference proteome</keyword>
<proteinExistence type="predicted"/>